<evidence type="ECO:0000259" key="1">
    <source>
        <dbReference type="PROSITE" id="PS50181"/>
    </source>
</evidence>
<dbReference type="Pfam" id="PF00646">
    <property type="entry name" value="F-box"/>
    <property type="match status" value="1"/>
</dbReference>
<evidence type="ECO:0000313" key="2">
    <source>
        <dbReference type="Proteomes" id="UP000887575"/>
    </source>
</evidence>
<dbReference type="SUPFAM" id="SSF81383">
    <property type="entry name" value="F-box domain"/>
    <property type="match status" value="1"/>
</dbReference>
<accession>A0AAF3JB82</accession>
<dbReference type="SMART" id="SM00256">
    <property type="entry name" value="FBOX"/>
    <property type="match status" value="1"/>
</dbReference>
<dbReference type="InterPro" id="IPR036047">
    <property type="entry name" value="F-box-like_dom_sf"/>
</dbReference>
<protein>
    <recommendedName>
        <fullName evidence="1">F-box domain-containing protein</fullName>
    </recommendedName>
</protein>
<dbReference type="CDD" id="cd09917">
    <property type="entry name" value="F-box_SF"/>
    <property type="match status" value="1"/>
</dbReference>
<dbReference type="AlphaFoldDB" id="A0AAF3JB82"/>
<evidence type="ECO:0000313" key="3">
    <source>
        <dbReference type="WBParaSite" id="MBELARI_LOCUS7849"/>
    </source>
</evidence>
<keyword evidence="2" id="KW-1185">Reference proteome</keyword>
<dbReference type="InterPro" id="IPR001810">
    <property type="entry name" value="F-box_dom"/>
</dbReference>
<reference evidence="3" key="1">
    <citation type="submission" date="2024-02" db="UniProtKB">
        <authorList>
            <consortium name="WormBaseParasite"/>
        </authorList>
    </citation>
    <scope>IDENTIFICATION</scope>
</reference>
<name>A0AAF3JB82_9BILA</name>
<dbReference type="Proteomes" id="UP000887575">
    <property type="component" value="Unassembled WGS sequence"/>
</dbReference>
<feature type="domain" description="F-box" evidence="1">
    <location>
        <begin position="34"/>
        <end position="82"/>
    </location>
</feature>
<sequence>MIQKLLHDFFQWYSKLRRSLNVTEESELFKPEGIFPLESLPNELLVKIFKNITHKDDLQNLCLTSRKLNNLIDEFVEHFVRIKENYLLQIEDEIRFVYTKELSVVSNSKWESLHQLEESLREFLYLANTDWTVINFSKKTIFPKEIVSKLADICRTSRCLFEQVRIDIWSDFQVEDEELNELIWAMKPRTLQVNFHGCSGLIRLPSSTTKFNGTNCYIDFHQNARIRGFRVEHLLNAAQVIEQLQQGSINLEKCQRFHFYTGNTFELPRENEWTISLSNPERKLWKKVNSELEILLSGEI</sequence>
<organism evidence="2 3">
    <name type="scientific">Mesorhabditis belari</name>
    <dbReference type="NCBI Taxonomy" id="2138241"/>
    <lineage>
        <taxon>Eukaryota</taxon>
        <taxon>Metazoa</taxon>
        <taxon>Ecdysozoa</taxon>
        <taxon>Nematoda</taxon>
        <taxon>Chromadorea</taxon>
        <taxon>Rhabditida</taxon>
        <taxon>Rhabditina</taxon>
        <taxon>Rhabditomorpha</taxon>
        <taxon>Rhabditoidea</taxon>
        <taxon>Rhabditidae</taxon>
        <taxon>Mesorhabditinae</taxon>
        <taxon>Mesorhabditis</taxon>
    </lineage>
</organism>
<dbReference type="PROSITE" id="PS50181">
    <property type="entry name" value="FBOX"/>
    <property type="match status" value="1"/>
</dbReference>
<proteinExistence type="predicted"/>
<dbReference type="WBParaSite" id="MBELARI_LOCUS7849">
    <property type="protein sequence ID" value="MBELARI_LOCUS7849"/>
    <property type="gene ID" value="MBELARI_LOCUS7849"/>
</dbReference>